<evidence type="ECO:0000256" key="5">
    <source>
        <dbReference type="ARBA" id="ARBA00023139"/>
    </source>
</evidence>
<name>F8NAM5_9BACT</name>
<dbReference type="AlphaFoldDB" id="F8NAM5"/>
<dbReference type="EMBL" id="GL945017">
    <property type="protein sequence ID" value="EGN55825.1"/>
    <property type="molecule type" value="Genomic_DNA"/>
</dbReference>
<comment type="similarity">
    <text evidence="2">Belongs to the bacteroidetes fimbrillin superfamily. FimB/Mfa2 family.</text>
</comment>
<feature type="chain" id="PRO_5003375909" evidence="8">
    <location>
        <begin position="18"/>
        <end position="293"/>
    </location>
</feature>
<keyword evidence="3 8" id="KW-0732">Signal</keyword>
<dbReference type="PROSITE" id="PS51257">
    <property type="entry name" value="PROKAR_LIPOPROTEIN"/>
    <property type="match status" value="1"/>
</dbReference>
<dbReference type="eggNOG" id="ENOG502ZPCV">
    <property type="taxonomic scope" value="Bacteria"/>
</dbReference>
<reference evidence="10" key="1">
    <citation type="journal article" date="2011" name="Stand. Genomic Sci.">
        <title>Non-contiguous finished genome sequence of the opportunistic oral pathogen Prevotella multisaccharivorax type strain (PPPA20).</title>
        <authorList>
            <person name="Pati A."/>
            <person name="Gronow S."/>
            <person name="Lu M."/>
            <person name="Lapidus A."/>
            <person name="Nolan M."/>
            <person name="Lucas S."/>
            <person name="Hammon N."/>
            <person name="Deshpande S."/>
            <person name="Cheng J.F."/>
            <person name="Tapia R."/>
            <person name="Han C."/>
            <person name="Goodwin L."/>
            <person name="Pitluck S."/>
            <person name="Liolios K."/>
            <person name="Pagani I."/>
            <person name="Mavromatis K."/>
            <person name="Mikhailova N."/>
            <person name="Huntemann M."/>
            <person name="Chen A."/>
            <person name="Palaniappan K."/>
            <person name="Land M."/>
            <person name="Hauser L."/>
            <person name="Detter J.C."/>
            <person name="Brambilla E.M."/>
            <person name="Rohde M."/>
            <person name="Goker M."/>
            <person name="Woyke T."/>
            <person name="Bristow J."/>
            <person name="Eisen J.A."/>
            <person name="Markowitz V."/>
            <person name="Hugenholtz P."/>
            <person name="Kyrpides N.C."/>
            <person name="Klenk H.P."/>
            <person name="Ivanova N."/>
        </authorList>
    </citation>
    <scope>NUCLEOTIDE SEQUENCE [LARGE SCALE GENOMIC DNA]</scope>
    <source>
        <strain evidence="10">DSM 17128</strain>
    </source>
</reference>
<gene>
    <name evidence="9" type="ORF">Premu_0343</name>
</gene>
<evidence type="ECO:0000256" key="3">
    <source>
        <dbReference type="ARBA" id="ARBA00022729"/>
    </source>
</evidence>
<evidence type="ECO:0000313" key="10">
    <source>
        <dbReference type="Proteomes" id="UP000002772"/>
    </source>
</evidence>
<evidence type="ECO:0000256" key="2">
    <source>
        <dbReference type="ARBA" id="ARBA00007248"/>
    </source>
</evidence>
<keyword evidence="10" id="KW-1185">Reference proteome</keyword>
<dbReference type="Pfam" id="PF08842">
    <property type="entry name" value="Mfa2"/>
    <property type="match status" value="1"/>
</dbReference>
<dbReference type="Proteomes" id="UP000002772">
    <property type="component" value="Unassembled WGS sequence"/>
</dbReference>
<feature type="signal peptide" evidence="8">
    <location>
        <begin position="1"/>
        <end position="17"/>
    </location>
</feature>
<sequence>MRLWTYFSLLFVALSFAACQKVDVGNETEVPDGTNLVTFKVRQFEQKNFDKAKSRATEISRLCKHIELIVYKDGARVNKISQGSDDKDYGTLSVALAPGTYRAVILAHNQEKSPTTTDAEKISFGSDISDTFLWSDQITVSADKGLDVDVSMHRVVAMVRIATTDVIPQNVASMTFYYTGGSSTLDALTGEGCVKSRQTVKRTVTETMRGKTGTFEIYTFPRSDSESLHLEVTALDANGNTVCSHTFGEVPVTCNKISEYDGALFTNGMSGGDVLSKFHLSTDDEWTTVGKAF</sequence>
<dbReference type="RefSeq" id="WP_007572604.1">
    <property type="nucleotide sequence ID" value="NZ_BPTS01000001.1"/>
</dbReference>
<evidence type="ECO:0000313" key="9">
    <source>
        <dbReference type="EMBL" id="EGN55825.1"/>
    </source>
</evidence>
<keyword evidence="7 9" id="KW-0449">Lipoprotein</keyword>
<proteinExistence type="inferred from homology"/>
<accession>F8NAM5</accession>
<keyword evidence="6" id="KW-0998">Cell outer membrane</keyword>
<dbReference type="GO" id="GO:0009279">
    <property type="term" value="C:cell outer membrane"/>
    <property type="evidence" value="ECO:0007669"/>
    <property type="project" value="UniProtKB-SubCell"/>
</dbReference>
<dbReference type="OrthoDB" id="1081401at2"/>
<evidence type="ECO:0000256" key="8">
    <source>
        <dbReference type="SAM" id="SignalP"/>
    </source>
</evidence>
<dbReference type="InterPro" id="IPR014941">
    <property type="entry name" value="FimB/Mfa2/Mfa3"/>
</dbReference>
<evidence type="ECO:0000256" key="7">
    <source>
        <dbReference type="ARBA" id="ARBA00023288"/>
    </source>
</evidence>
<evidence type="ECO:0000256" key="6">
    <source>
        <dbReference type="ARBA" id="ARBA00023237"/>
    </source>
</evidence>
<keyword evidence="5" id="KW-0564">Palmitate</keyword>
<comment type="subcellular location">
    <subcellularLocation>
        <location evidence="1">Cell outer membrane</location>
    </subcellularLocation>
</comment>
<evidence type="ECO:0000256" key="4">
    <source>
        <dbReference type="ARBA" id="ARBA00023136"/>
    </source>
</evidence>
<protein>
    <submittedName>
        <fullName evidence="9">Putative lipoprotein</fullName>
    </submittedName>
</protein>
<organism evidence="9 10">
    <name type="scientific">Hallella multisaccharivorax DSM 17128</name>
    <dbReference type="NCBI Taxonomy" id="688246"/>
    <lineage>
        <taxon>Bacteria</taxon>
        <taxon>Pseudomonadati</taxon>
        <taxon>Bacteroidota</taxon>
        <taxon>Bacteroidia</taxon>
        <taxon>Bacteroidales</taxon>
        <taxon>Prevotellaceae</taxon>
        <taxon>Hallella</taxon>
    </lineage>
</organism>
<dbReference type="HOGENOM" id="CLU_083303_0_0_10"/>
<evidence type="ECO:0000256" key="1">
    <source>
        <dbReference type="ARBA" id="ARBA00004442"/>
    </source>
</evidence>
<keyword evidence="4" id="KW-0472">Membrane</keyword>